<reference evidence="10 11" key="1">
    <citation type="submission" date="2019-03" db="EMBL/GenBank/DDBJ databases">
        <title>Genomic Encyclopedia of Archaeal and Bacterial Type Strains, Phase II (KMG-II): from individual species to whole genera.</title>
        <authorList>
            <person name="Goeker M."/>
        </authorList>
    </citation>
    <scope>NUCLEOTIDE SEQUENCE [LARGE SCALE GENOMIC DNA]</scope>
    <source>
        <strain evidence="10 11">DSM 19034</strain>
    </source>
</reference>
<sequence length="796" mass="89285">MKLHAFLFLFIIIQLPGYLFAQDAGTSIIYGKVLDSVTKAPVPYATVSIYNTNATLVASSITEESGLFKLEKLPKGGFLLTVSYMGYQSIRKAVNITDGTQNAGGLMLTQDPAMLKEVVVNGDKPAVSFKLDKKVFEVGKDILAQSGSANDILNSVPSVSVSPSGGISLRGNNNVYVMINGRRSGLTQNDALDQIPAAQIERIEVITNPSSRYDAAGSAGIINIVLKKNKKSGFNGQVRLVGGSPNDSRINPSLNYKSEKINIFSTFGIRKSDYVGLYTTNQQTIVSGQKSFLDQVQHEKRHDDGKLLYMGADYLINDKNTITAAFLLNATRDHDRTNLDYNYSKATGVKDSVLSRSGESWEKRNYNQVEFNYTKLFTRPGKKFTVDMQYDFWNSDKDWQLATQKTEPTATLFPGIRTSSIGSSKDLLVQSDLVQPFSKDGIVEFGLKLENRKVTTDYQAEQEVNGGWRIYQNIDNQLTYNELIGAAYAQLGNKVGKFGYQLGLRTELTRIRIADASNMFNTEKDYTRLFPTVNMSYAITTGATAQLNYSRRINRPSLNSLYPFNEITDFNAQYVGNPDLNPSYAHVVELGFIRNWSKLTFNPAVYYQYNKGYIQDYTFRNSSGIFITSPINIISEIRRGVELSMLYSPMKWLQVNAEGNWYDFKQQGLFQGRDLDYTGQILTARLNAQVKFTGGFGLQGRYNFNSAQSNAQSRTAAIHFADFGISKNLFNNKSTLVFDVTNVFNSRKFNTQTTGENYVLNQMNNPNAARYRLSYVYRFNLKDAKEVRQAKTGNRN</sequence>
<keyword evidence="7" id="KW-0998">Cell outer membrane</keyword>
<keyword evidence="4" id="KW-0812">Transmembrane</keyword>
<keyword evidence="10" id="KW-0675">Receptor</keyword>
<evidence type="ECO:0000259" key="8">
    <source>
        <dbReference type="Pfam" id="PF07715"/>
    </source>
</evidence>
<dbReference type="InterPro" id="IPR039426">
    <property type="entry name" value="TonB-dep_rcpt-like"/>
</dbReference>
<keyword evidence="2" id="KW-0813">Transport</keyword>
<feature type="domain" description="Outer membrane protein beta-barrel" evidence="9">
    <location>
        <begin position="377"/>
        <end position="777"/>
    </location>
</feature>
<evidence type="ECO:0000256" key="5">
    <source>
        <dbReference type="ARBA" id="ARBA00022729"/>
    </source>
</evidence>
<gene>
    <name evidence="10" type="ORF">CLV32_0737</name>
</gene>
<comment type="caution">
    <text evidence="10">The sequence shown here is derived from an EMBL/GenBank/DDBJ whole genome shotgun (WGS) entry which is preliminary data.</text>
</comment>
<dbReference type="EMBL" id="SNWM01000001">
    <property type="protein sequence ID" value="TDO24448.1"/>
    <property type="molecule type" value="Genomic_DNA"/>
</dbReference>
<dbReference type="GO" id="GO:0044718">
    <property type="term" value="P:siderophore transmembrane transport"/>
    <property type="evidence" value="ECO:0007669"/>
    <property type="project" value="TreeGrafter"/>
</dbReference>
<dbReference type="PANTHER" id="PTHR30069:SF29">
    <property type="entry name" value="HEMOGLOBIN AND HEMOGLOBIN-HAPTOGLOBIN-BINDING PROTEIN 1-RELATED"/>
    <property type="match status" value="1"/>
</dbReference>
<accession>A0A4V3C442</accession>
<keyword evidence="5" id="KW-0732">Signal</keyword>
<dbReference type="Proteomes" id="UP000295499">
    <property type="component" value="Unassembled WGS sequence"/>
</dbReference>
<dbReference type="InterPro" id="IPR041700">
    <property type="entry name" value="OMP_b-brl_3"/>
</dbReference>
<protein>
    <submittedName>
        <fullName evidence="10">Outer membrane receptor protein involved in Fe transport</fullName>
    </submittedName>
</protein>
<dbReference type="InterPro" id="IPR037066">
    <property type="entry name" value="Plug_dom_sf"/>
</dbReference>
<dbReference type="RefSeq" id="WP_133552443.1">
    <property type="nucleotide sequence ID" value="NZ_SNWM01000001.1"/>
</dbReference>
<dbReference type="Pfam" id="PF07715">
    <property type="entry name" value="Plug"/>
    <property type="match status" value="1"/>
</dbReference>
<keyword evidence="3" id="KW-1134">Transmembrane beta strand</keyword>
<dbReference type="PANTHER" id="PTHR30069">
    <property type="entry name" value="TONB-DEPENDENT OUTER MEMBRANE RECEPTOR"/>
    <property type="match status" value="1"/>
</dbReference>
<evidence type="ECO:0000313" key="11">
    <source>
        <dbReference type="Proteomes" id="UP000295499"/>
    </source>
</evidence>
<proteinExistence type="predicted"/>
<feature type="domain" description="TonB-dependent receptor plug" evidence="8">
    <location>
        <begin position="145"/>
        <end position="221"/>
    </location>
</feature>
<evidence type="ECO:0000259" key="9">
    <source>
        <dbReference type="Pfam" id="PF14905"/>
    </source>
</evidence>
<evidence type="ECO:0000256" key="4">
    <source>
        <dbReference type="ARBA" id="ARBA00022692"/>
    </source>
</evidence>
<dbReference type="InterPro" id="IPR012910">
    <property type="entry name" value="Plug_dom"/>
</dbReference>
<dbReference type="SUPFAM" id="SSF49464">
    <property type="entry name" value="Carboxypeptidase regulatory domain-like"/>
    <property type="match status" value="1"/>
</dbReference>
<evidence type="ECO:0000256" key="1">
    <source>
        <dbReference type="ARBA" id="ARBA00004571"/>
    </source>
</evidence>
<evidence type="ECO:0000256" key="6">
    <source>
        <dbReference type="ARBA" id="ARBA00023136"/>
    </source>
</evidence>
<dbReference type="InterPro" id="IPR008969">
    <property type="entry name" value="CarboxyPept-like_regulatory"/>
</dbReference>
<dbReference type="Pfam" id="PF14905">
    <property type="entry name" value="OMP_b-brl_3"/>
    <property type="match status" value="1"/>
</dbReference>
<evidence type="ECO:0000313" key="10">
    <source>
        <dbReference type="EMBL" id="TDO24448.1"/>
    </source>
</evidence>
<dbReference type="AlphaFoldDB" id="A0A4V3C442"/>
<dbReference type="SUPFAM" id="SSF56935">
    <property type="entry name" value="Porins"/>
    <property type="match status" value="1"/>
</dbReference>
<dbReference type="GO" id="GO:0009279">
    <property type="term" value="C:cell outer membrane"/>
    <property type="evidence" value="ECO:0007669"/>
    <property type="project" value="UniProtKB-SubCell"/>
</dbReference>
<evidence type="ECO:0000256" key="3">
    <source>
        <dbReference type="ARBA" id="ARBA00022452"/>
    </source>
</evidence>
<evidence type="ECO:0000256" key="7">
    <source>
        <dbReference type="ARBA" id="ARBA00023237"/>
    </source>
</evidence>
<keyword evidence="6" id="KW-0472">Membrane</keyword>
<keyword evidence="11" id="KW-1185">Reference proteome</keyword>
<name>A0A4V3C442_9SPHI</name>
<evidence type="ECO:0000256" key="2">
    <source>
        <dbReference type="ARBA" id="ARBA00022448"/>
    </source>
</evidence>
<comment type="subcellular location">
    <subcellularLocation>
        <location evidence="1">Cell outer membrane</location>
        <topology evidence="1">Multi-pass membrane protein</topology>
    </subcellularLocation>
</comment>
<dbReference type="Gene3D" id="2.40.170.20">
    <property type="entry name" value="TonB-dependent receptor, beta-barrel domain"/>
    <property type="match status" value="1"/>
</dbReference>
<dbReference type="GO" id="GO:0015344">
    <property type="term" value="F:siderophore uptake transmembrane transporter activity"/>
    <property type="evidence" value="ECO:0007669"/>
    <property type="project" value="TreeGrafter"/>
</dbReference>
<dbReference type="Pfam" id="PF13715">
    <property type="entry name" value="CarbopepD_reg_2"/>
    <property type="match status" value="1"/>
</dbReference>
<dbReference type="InterPro" id="IPR036942">
    <property type="entry name" value="Beta-barrel_TonB_sf"/>
</dbReference>
<dbReference type="Gene3D" id="2.60.40.1120">
    <property type="entry name" value="Carboxypeptidase-like, regulatory domain"/>
    <property type="match status" value="1"/>
</dbReference>
<dbReference type="Gene3D" id="2.170.130.10">
    <property type="entry name" value="TonB-dependent receptor, plug domain"/>
    <property type="match status" value="1"/>
</dbReference>
<organism evidence="10 11">
    <name type="scientific">Pedobacter duraquae</name>
    <dbReference type="NCBI Taxonomy" id="425511"/>
    <lineage>
        <taxon>Bacteria</taxon>
        <taxon>Pseudomonadati</taxon>
        <taxon>Bacteroidota</taxon>
        <taxon>Sphingobacteriia</taxon>
        <taxon>Sphingobacteriales</taxon>
        <taxon>Sphingobacteriaceae</taxon>
        <taxon>Pedobacter</taxon>
    </lineage>
</organism>
<dbReference type="OrthoDB" id="8764943at2"/>